<dbReference type="RefSeq" id="WP_123752579.1">
    <property type="nucleotide sequence ID" value="NZ_RJUR01000011.1"/>
</dbReference>
<comment type="caution">
    <text evidence="2">The sequence shown here is derived from an EMBL/GenBank/DDBJ whole genome shotgun (WGS) entry which is preliminary data.</text>
</comment>
<organism evidence="2 3">
    <name type="scientific">Pseudomonas putida</name>
    <name type="common">Arthrobacter siderocapsulatus</name>
    <dbReference type="NCBI Taxonomy" id="303"/>
    <lineage>
        <taxon>Bacteria</taxon>
        <taxon>Pseudomonadati</taxon>
        <taxon>Pseudomonadota</taxon>
        <taxon>Gammaproteobacteria</taxon>
        <taxon>Pseudomonadales</taxon>
        <taxon>Pseudomonadaceae</taxon>
        <taxon>Pseudomonas</taxon>
    </lineage>
</organism>
<dbReference type="SUPFAM" id="SSF159664">
    <property type="entry name" value="CobE/GbiG C-terminal domain-like"/>
    <property type="match status" value="1"/>
</dbReference>
<gene>
    <name evidence="2" type="ORF">EDF85_1341</name>
</gene>
<dbReference type="EMBL" id="RJUR01000011">
    <property type="protein sequence ID" value="ROQ53577.1"/>
    <property type="molecule type" value="Genomic_DNA"/>
</dbReference>
<keyword evidence="2" id="KW-0378">Hydrolase</keyword>
<name>A0A9X8EL02_PSEPU</name>
<reference evidence="2 3" key="1">
    <citation type="submission" date="2018-11" db="EMBL/GenBank/DDBJ databases">
        <title>Genomic analyses of the natural microbiome of Caenorhabditis elegans.</title>
        <authorList>
            <person name="Samuel B."/>
        </authorList>
    </citation>
    <scope>NUCLEOTIDE SEQUENCE [LARGE SCALE GENOMIC DNA]</scope>
    <source>
        <strain evidence="2 3">BIGb0473</strain>
    </source>
</reference>
<sequence length="134" mass="13919">MQLYAGLGCRRGCPARELAALLQQTLFAHHLPTSALAGLASIDLKADEPGLHELARQLGLPLVFFSAAQLAPFESRLSHRSPTAFALSGCHGVAESAALALAEQRGGANAALRLPRTVQGAATLALAWAPPFDG</sequence>
<dbReference type="GO" id="GO:0009236">
    <property type="term" value="P:cobalamin biosynthetic process"/>
    <property type="evidence" value="ECO:0007669"/>
    <property type="project" value="InterPro"/>
</dbReference>
<evidence type="ECO:0000259" key="1">
    <source>
        <dbReference type="Pfam" id="PF01890"/>
    </source>
</evidence>
<dbReference type="Pfam" id="PF01890">
    <property type="entry name" value="CbiG_C"/>
    <property type="match status" value="1"/>
</dbReference>
<dbReference type="InterPro" id="IPR052553">
    <property type="entry name" value="CbiG_hydrolase"/>
</dbReference>
<dbReference type="InterPro" id="IPR002750">
    <property type="entry name" value="CobE/GbiG_C"/>
</dbReference>
<dbReference type="InterPro" id="IPR036518">
    <property type="entry name" value="CobE/GbiG_C_sf"/>
</dbReference>
<dbReference type="Proteomes" id="UP000269115">
    <property type="component" value="Unassembled WGS sequence"/>
</dbReference>
<feature type="domain" description="CobE/GbiG C-terminal" evidence="1">
    <location>
        <begin position="3"/>
        <end position="127"/>
    </location>
</feature>
<evidence type="ECO:0000313" key="2">
    <source>
        <dbReference type="EMBL" id="ROQ53577.1"/>
    </source>
</evidence>
<dbReference type="AlphaFoldDB" id="A0A9X8EL02"/>
<evidence type="ECO:0000313" key="3">
    <source>
        <dbReference type="Proteomes" id="UP000269115"/>
    </source>
</evidence>
<proteinExistence type="predicted"/>
<dbReference type="Gene3D" id="3.30.420.180">
    <property type="entry name" value="CobE/GbiG C-terminal domain"/>
    <property type="match status" value="1"/>
</dbReference>
<dbReference type="PANTHER" id="PTHR37477:SF1">
    <property type="entry name" value="COBALT-PRECORRIN-5A HYDROLASE"/>
    <property type="match status" value="1"/>
</dbReference>
<accession>A0A9X8EL02</accession>
<protein>
    <submittedName>
        <fullName evidence="2">Cobalt-precorrin 5A hydrolase</fullName>
    </submittedName>
</protein>
<dbReference type="PANTHER" id="PTHR37477">
    <property type="entry name" value="COBALT-PRECORRIN-5A HYDROLASE"/>
    <property type="match status" value="1"/>
</dbReference>
<dbReference type="GO" id="GO:0016787">
    <property type="term" value="F:hydrolase activity"/>
    <property type="evidence" value="ECO:0007669"/>
    <property type="project" value="UniProtKB-KW"/>
</dbReference>